<sequence>MMSCVQRTGFCKPGVILPNRAQLKSVPCTTRRALVKLNATTSCPLFVPKLKGRQKRGVMCVLGGKDKSEDESVLRVSYVVFIPGWGSWVLLSRLLYAKPESIHSVILILELW</sequence>
<name>A0ACC1AZA8_9ROSI</name>
<evidence type="ECO:0000313" key="2">
    <source>
        <dbReference type="Proteomes" id="UP001164250"/>
    </source>
</evidence>
<dbReference type="Proteomes" id="UP001164250">
    <property type="component" value="Chromosome 7"/>
</dbReference>
<organism evidence="1 2">
    <name type="scientific">Pistacia atlantica</name>
    <dbReference type="NCBI Taxonomy" id="434234"/>
    <lineage>
        <taxon>Eukaryota</taxon>
        <taxon>Viridiplantae</taxon>
        <taxon>Streptophyta</taxon>
        <taxon>Embryophyta</taxon>
        <taxon>Tracheophyta</taxon>
        <taxon>Spermatophyta</taxon>
        <taxon>Magnoliopsida</taxon>
        <taxon>eudicotyledons</taxon>
        <taxon>Gunneridae</taxon>
        <taxon>Pentapetalae</taxon>
        <taxon>rosids</taxon>
        <taxon>malvids</taxon>
        <taxon>Sapindales</taxon>
        <taxon>Anacardiaceae</taxon>
        <taxon>Pistacia</taxon>
    </lineage>
</organism>
<evidence type="ECO:0000313" key="1">
    <source>
        <dbReference type="EMBL" id="KAJ0091968.1"/>
    </source>
</evidence>
<dbReference type="EMBL" id="CM047903">
    <property type="protein sequence ID" value="KAJ0091968.1"/>
    <property type="molecule type" value="Genomic_DNA"/>
</dbReference>
<gene>
    <name evidence="1" type="ORF">Patl1_26696</name>
</gene>
<protein>
    <submittedName>
        <fullName evidence="1">Uncharacterized protein</fullName>
    </submittedName>
</protein>
<reference evidence="2" key="1">
    <citation type="journal article" date="2023" name="G3 (Bethesda)">
        <title>Genome assembly and association tests identify interacting loci associated with vigor, precocity, and sex in interspecific pistachio rootstocks.</title>
        <authorList>
            <person name="Palmer W."/>
            <person name="Jacygrad E."/>
            <person name="Sagayaradj S."/>
            <person name="Cavanaugh K."/>
            <person name="Han R."/>
            <person name="Bertier L."/>
            <person name="Beede B."/>
            <person name="Kafkas S."/>
            <person name="Golino D."/>
            <person name="Preece J."/>
            <person name="Michelmore R."/>
        </authorList>
    </citation>
    <scope>NUCLEOTIDE SEQUENCE [LARGE SCALE GENOMIC DNA]</scope>
</reference>
<accession>A0ACC1AZA8</accession>
<comment type="caution">
    <text evidence="1">The sequence shown here is derived from an EMBL/GenBank/DDBJ whole genome shotgun (WGS) entry which is preliminary data.</text>
</comment>
<keyword evidence="2" id="KW-1185">Reference proteome</keyword>
<proteinExistence type="predicted"/>